<proteinExistence type="predicted"/>
<gene>
    <name evidence="1" type="ORF">NOL11_10500</name>
</gene>
<dbReference type="AlphaFoldDB" id="A0A9X4RUW7"/>
<dbReference type="Pfam" id="PF22014">
    <property type="entry name" value="DUF6932"/>
    <property type="match status" value="1"/>
</dbReference>
<name>A0A9X4RUW7_STRSU</name>
<dbReference type="InterPro" id="IPR043519">
    <property type="entry name" value="NT_sf"/>
</dbReference>
<dbReference type="EMBL" id="JANFMI010000055">
    <property type="protein sequence ID" value="MDG4517382.1"/>
    <property type="molecule type" value="Genomic_DNA"/>
</dbReference>
<accession>A0A9X4RUW7</accession>
<dbReference type="RefSeq" id="WP_029176432.1">
    <property type="nucleotide sequence ID" value="NZ_JABTZC010000012.1"/>
</dbReference>
<evidence type="ECO:0000313" key="1">
    <source>
        <dbReference type="EMBL" id="MDG4517382.1"/>
    </source>
</evidence>
<dbReference type="SUPFAM" id="SSF81301">
    <property type="entry name" value="Nucleotidyltransferase"/>
    <property type="match status" value="1"/>
</dbReference>
<organism evidence="1 2">
    <name type="scientific">Streptococcus suis</name>
    <dbReference type="NCBI Taxonomy" id="1307"/>
    <lineage>
        <taxon>Bacteria</taxon>
        <taxon>Bacillati</taxon>
        <taxon>Bacillota</taxon>
        <taxon>Bacilli</taxon>
        <taxon>Lactobacillales</taxon>
        <taxon>Streptococcaceae</taxon>
        <taxon>Streptococcus</taxon>
    </lineage>
</organism>
<comment type="caution">
    <text evidence="1">The sequence shown here is derived from an EMBL/GenBank/DDBJ whole genome shotgun (WGS) entry which is preliminary data.</text>
</comment>
<sequence length="159" mass="18685">MHFNVHGNLEGGIIEVENLSEVEEFLVTNFPDSTTRRRNFDSFCNFFNNLDETKVTRVWLDGSFCTNKTNPNDIDCVVFINPIPENVAYFSSLKDNHEYLKTAHLDVYIVPDKECIIVNNQETLETYQSFDYQEKYWQGQFGFDRNRNHKAIIELRKGN</sequence>
<dbReference type="Proteomes" id="UP001152877">
    <property type="component" value="Unassembled WGS sequence"/>
</dbReference>
<protein>
    <submittedName>
        <fullName evidence="1">Uncharacterized protein</fullName>
    </submittedName>
</protein>
<evidence type="ECO:0000313" key="2">
    <source>
        <dbReference type="Proteomes" id="UP001152877"/>
    </source>
</evidence>
<dbReference type="InterPro" id="IPR053860">
    <property type="entry name" value="DUF6932"/>
</dbReference>
<reference evidence="1" key="1">
    <citation type="submission" date="2022-07" db="EMBL/GenBank/DDBJ databases">
        <title>Whole Genome Sequencing of Streptococcus suis.</title>
        <authorList>
            <person name="Dai X."/>
            <person name="Huang J."/>
            <person name="Wang L."/>
        </authorList>
    </citation>
    <scope>NUCLEOTIDE SEQUENCE</scope>
    <source>
        <strain evidence="1">HDJ11</strain>
    </source>
</reference>